<accession>A0A377HKP7</accession>
<gene>
    <name evidence="2" type="ORF">NCTC11645_01111</name>
</gene>
<protein>
    <submittedName>
        <fullName evidence="2">Phage capsid scaffolding protein (GPO) serine peptidase</fullName>
    </submittedName>
</protein>
<feature type="region of interest" description="Disordered" evidence="1">
    <location>
        <begin position="225"/>
        <end position="252"/>
    </location>
</feature>
<feature type="region of interest" description="Disordered" evidence="1">
    <location>
        <begin position="274"/>
        <end position="300"/>
    </location>
</feature>
<dbReference type="InterPro" id="IPR009228">
    <property type="entry name" value="Capsid_scaffold_GpO"/>
</dbReference>
<proteinExistence type="predicted"/>
<dbReference type="EMBL" id="UGHD01000002">
    <property type="protein sequence ID" value="STO56737.1"/>
    <property type="molecule type" value="Genomic_DNA"/>
</dbReference>
<dbReference type="RefSeq" id="WP_115659499.1">
    <property type="nucleotide sequence ID" value="NZ_UGHD01000002.1"/>
</dbReference>
<dbReference type="AlphaFoldDB" id="A0A377HKP7"/>
<reference evidence="2 3" key="1">
    <citation type="submission" date="2018-06" db="EMBL/GenBank/DDBJ databases">
        <authorList>
            <consortium name="Pathogen Informatics"/>
            <person name="Doyle S."/>
        </authorList>
    </citation>
    <scope>NUCLEOTIDE SEQUENCE [LARGE SCALE GENOMIC DNA]</scope>
    <source>
        <strain evidence="2 3">NCTC11645</strain>
    </source>
</reference>
<evidence type="ECO:0000256" key="1">
    <source>
        <dbReference type="SAM" id="MobiDB-lite"/>
    </source>
</evidence>
<dbReference type="Proteomes" id="UP000254512">
    <property type="component" value="Unassembled WGS sequence"/>
</dbReference>
<organism evidence="2 3">
    <name type="scientific">Grimontia hollisae</name>
    <name type="common">Vibrio hollisae</name>
    <dbReference type="NCBI Taxonomy" id="673"/>
    <lineage>
        <taxon>Bacteria</taxon>
        <taxon>Pseudomonadati</taxon>
        <taxon>Pseudomonadota</taxon>
        <taxon>Gammaproteobacteria</taxon>
        <taxon>Vibrionales</taxon>
        <taxon>Vibrionaceae</taxon>
        <taxon>Grimontia</taxon>
    </lineage>
</organism>
<sequence>MSKQSGWVIIATEGATVDGRTITASWINDMAEHYSVDEYAALIWPEHYRSQWTTFEGKNWGTVDELKAQKKNGKLRLLAKITANHYLIDANNDGQKLFTSIEPNPDYRGTGKCYLMGLAVTDSPASTGTTRLKFSMGGKDCEREVSQLEPLLFLDTEQEAPEAAGFFTWLAKGMAAHFPQYSQPPTDTTPQPEDTDVTEEQLKAALEGALEPFASRLDAIEQQFSAPPDGEETKPGGDQGSDTPTAPTVEQFSAAVTDAIKPLADKLSGLETQFNTLLEEAPDQRPRGEGADDNTTVEAF</sequence>
<evidence type="ECO:0000313" key="3">
    <source>
        <dbReference type="Proteomes" id="UP000254512"/>
    </source>
</evidence>
<feature type="compositionally biased region" description="Polar residues" evidence="1">
    <location>
        <begin position="240"/>
        <end position="251"/>
    </location>
</feature>
<evidence type="ECO:0000313" key="2">
    <source>
        <dbReference type="EMBL" id="STO56737.1"/>
    </source>
</evidence>
<feature type="compositionally biased region" description="Low complexity" evidence="1">
    <location>
        <begin position="179"/>
        <end position="192"/>
    </location>
</feature>
<name>A0A377HKP7_GRIHO</name>
<feature type="region of interest" description="Disordered" evidence="1">
    <location>
        <begin position="178"/>
        <end position="199"/>
    </location>
</feature>
<dbReference type="Pfam" id="PF05929">
    <property type="entry name" value="Phage_GPO"/>
    <property type="match status" value="1"/>
</dbReference>